<dbReference type="InterPro" id="IPR025645">
    <property type="entry name" value="DUF4349"/>
</dbReference>
<organism evidence="4 5">
    <name type="scientific">Candidatus Uhrbacteria bacterium CG_4_9_14_3_um_filter_36_7</name>
    <dbReference type="NCBI Taxonomy" id="1975033"/>
    <lineage>
        <taxon>Bacteria</taxon>
        <taxon>Candidatus Uhriibacteriota</taxon>
    </lineage>
</organism>
<sequence length="308" mass="34937">MFWKKYFYKKPPLLLFIGIILGLILLITIYRHPIRIQKFANTTGVSLVPSSLPSDVFQESIAVDSSIGYQRQKNIVPSSGETAAQVDQKIIKTASLTLLVEKTIDAIEQIKQVAYENQGFVASSSVSQKKDGNEYGEITIRIPVDSFENVLEQIKSYATLVKYESTHGQDVTEEYTDLEARLRNSKAQEERYLEILTQAKTVEDILKVERELQSTRQTIEQLQGQIQYLENQTGYSTISVSLSEETLVSLPTESFRPWSAVKEAVQTLIILFQQMIIHLVWIIIIGGGVLIPIAIIVWVIIKLFRRGR</sequence>
<reference evidence="5" key="1">
    <citation type="submission" date="2017-09" db="EMBL/GenBank/DDBJ databases">
        <title>Depth-based differentiation of microbial function through sediment-hosted aquifers and enrichment of novel symbionts in the deep terrestrial subsurface.</title>
        <authorList>
            <person name="Probst A.J."/>
            <person name="Ladd B."/>
            <person name="Jarett J.K."/>
            <person name="Geller-Mcgrath D.E."/>
            <person name="Sieber C.M.K."/>
            <person name="Emerson J.B."/>
            <person name="Anantharaman K."/>
            <person name="Thomas B.C."/>
            <person name="Malmstrom R."/>
            <person name="Stieglmeier M."/>
            <person name="Klingl A."/>
            <person name="Woyke T."/>
            <person name="Ryan C.M."/>
            <person name="Banfield J.F."/>
        </authorList>
    </citation>
    <scope>NUCLEOTIDE SEQUENCE [LARGE SCALE GENOMIC DNA]</scope>
</reference>
<feature type="coiled-coil region" evidence="1">
    <location>
        <begin position="168"/>
        <end position="232"/>
    </location>
</feature>
<keyword evidence="2" id="KW-0472">Membrane</keyword>
<evidence type="ECO:0000259" key="3">
    <source>
        <dbReference type="Pfam" id="PF14257"/>
    </source>
</evidence>
<comment type="caution">
    <text evidence="4">The sequence shown here is derived from an EMBL/GenBank/DDBJ whole genome shotgun (WGS) entry which is preliminary data.</text>
</comment>
<feature type="transmembrane region" description="Helical" evidence="2">
    <location>
        <begin position="275"/>
        <end position="301"/>
    </location>
</feature>
<evidence type="ECO:0000313" key="5">
    <source>
        <dbReference type="Proteomes" id="UP000229749"/>
    </source>
</evidence>
<dbReference type="AlphaFoldDB" id="A0A2M7XH53"/>
<dbReference type="Pfam" id="PF14257">
    <property type="entry name" value="DUF4349"/>
    <property type="match status" value="1"/>
</dbReference>
<feature type="domain" description="DUF4349" evidence="3">
    <location>
        <begin position="88"/>
        <end position="297"/>
    </location>
</feature>
<accession>A0A2M7XH53</accession>
<dbReference type="EMBL" id="PFWS01000042">
    <property type="protein sequence ID" value="PJA47204.1"/>
    <property type="molecule type" value="Genomic_DNA"/>
</dbReference>
<protein>
    <recommendedName>
        <fullName evidence="3">DUF4349 domain-containing protein</fullName>
    </recommendedName>
</protein>
<dbReference type="Proteomes" id="UP000229749">
    <property type="component" value="Unassembled WGS sequence"/>
</dbReference>
<keyword evidence="1" id="KW-0175">Coiled coil</keyword>
<keyword evidence="2" id="KW-1133">Transmembrane helix</keyword>
<feature type="transmembrane region" description="Helical" evidence="2">
    <location>
        <begin position="12"/>
        <end position="30"/>
    </location>
</feature>
<evidence type="ECO:0000313" key="4">
    <source>
        <dbReference type="EMBL" id="PJA47204.1"/>
    </source>
</evidence>
<evidence type="ECO:0000256" key="1">
    <source>
        <dbReference type="SAM" id="Coils"/>
    </source>
</evidence>
<evidence type="ECO:0000256" key="2">
    <source>
        <dbReference type="SAM" id="Phobius"/>
    </source>
</evidence>
<keyword evidence="2" id="KW-0812">Transmembrane</keyword>
<proteinExistence type="predicted"/>
<gene>
    <name evidence="4" type="ORF">CO172_02670</name>
</gene>
<name>A0A2M7XH53_9BACT</name>